<keyword evidence="6" id="KW-1185">Reference proteome</keyword>
<dbReference type="Gene3D" id="3.30.70.270">
    <property type="match status" value="1"/>
</dbReference>
<keyword evidence="5" id="KW-0548">Nucleotidyltransferase</keyword>
<feature type="domain" description="GGDEF" evidence="4">
    <location>
        <begin position="391"/>
        <end position="520"/>
    </location>
</feature>
<dbReference type="InterPro" id="IPR050469">
    <property type="entry name" value="Diguanylate_Cyclase"/>
</dbReference>
<dbReference type="SMART" id="SM00267">
    <property type="entry name" value="GGDEF"/>
    <property type="match status" value="1"/>
</dbReference>
<dbReference type="RefSeq" id="WP_342676967.1">
    <property type="nucleotide sequence ID" value="NZ_JBCGCU010000004.1"/>
</dbReference>
<dbReference type="Pfam" id="PF00990">
    <property type="entry name" value="GGDEF"/>
    <property type="match status" value="1"/>
</dbReference>
<dbReference type="SUPFAM" id="SSF55073">
    <property type="entry name" value="Nucleotide cyclase"/>
    <property type="match status" value="1"/>
</dbReference>
<keyword evidence="3" id="KW-1133">Transmembrane helix</keyword>
<evidence type="ECO:0000256" key="3">
    <source>
        <dbReference type="SAM" id="Phobius"/>
    </source>
</evidence>
<keyword evidence="5" id="KW-0808">Transferase</keyword>
<dbReference type="EMBL" id="JBCGCU010000004">
    <property type="protein sequence ID" value="MEM0514833.1"/>
    <property type="molecule type" value="Genomic_DNA"/>
</dbReference>
<sequence>MRLMRLFVLELRQVILGFTLLLVFITLANQFVISYRVYTQQAMTQSLEANRAYASKLADITSQLIQSLQMQLAYSAQSLSGDLDNAERREQEVQRLLSQTQSFNSVVIVDRRGEVISAAPEQLGAVGIILNAAATTQSLMVPQAMMPQPYVSPLGNLVVSPSHPIMSDTEPERYLGYISGSMYLHGNNILSRLLGTHFYGAEARIMVLSENGAVVYDSQSQHIGMTVGDMHPLWGAFMQAQAGESGAMVSTQGESQLIGYAPVKDMRWVVLVSSAQQQVVTSVGNTIGNLMEKAAPVTIITLLVIWLLAGTISAPLQILARRVRDNDKTFDDIPAWYTEAKTLKQAIEVYSKEQLQRISALNLASNTDPLTGIGNRRYLQSCMDSMREQGQSFAILALDIDHFKSINDRFGHDVGDQVIKTVAQLLKLGCREYDYVCRSGGEEFTLLLPGLDAVKALELAERLRQQIAEHSFAPVTQVTVSVGVSLWQGGVEISAALKAADKALYKAKNKGRNCTEAELL</sequence>
<keyword evidence="3" id="KW-0812">Transmembrane</keyword>
<gene>
    <name evidence="5" type="ORF">WCN91_05240</name>
</gene>
<evidence type="ECO:0000259" key="4">
    <source>
        <dbReference type="PROSITE" id="PS50887"/>
    </source>
</evidence>
<evidence type="ECO:0000256" key="2">
    <source>
        <dbReference type="ARBA" id="ARBA00034247"/>
    </source>
</evidence>
<dbReference type="PROSITE" id="PS50887">
    <property type="entry name" value="GGDEF"/>
    <property type="match status" value="1"/>
</dbReference>
<dbReference type="InterPro" id="IPR000160">
    <property type="entry name" value="GGDEF_dom"/>
</dbReference>
<dbReference type="InterPro" id="IPR029787">
    <property type="entry name" value="Nucleotide_cyclase"/>
</dbReference>
<protein>
    <recommendedName>
        <fullName evidence="1">diguanylate cyclase</fullName>
        <ecNumber evidence="1">2.7.7.65</ecNumber>
    </recommendedName>
</protein>
<organism evidence="5 6">
    <name type="scientific">Pseudoalteromonas qingdaonensis</name>
    <dbReference type="NCBI Taxonomy" id="3131913"/>
    <lineage>
        <taxon>Bacteria</taxon>
        <taxon>Pseudomonadati</taxon>
        <taxon>Pseudomonadota</taxon>
        <taxon>Gammaproteobacteria</taxon>
        <taxon>Alteromonadales</taxon>
        <taxon>Pseudoalteromonadaceae</taxon>
        <taxon>Pseudoalteromonas</taxon>
    </lineage>
</organism>
<name>A0ABU9MZJ1_9GAMM</name>
<proteinExistence type="predicted"/>
<dbReference type="PANTHER" id="PTHR45138">
    <property type="entry name" value="REGULATORY COMPONENTS OF SENSORY TRANSDUCTION SYSTEM"/>
    <property type="match status" value="1"/>
</dbReference>
<dbReference type="Gene3D" id="3.30.450.20">
    <property type="entry name" value="PAS domain"/>
    <property type="match status" value="1"/>
</dbReference>
<dbReference type="CDD" id="cd01949">
    <property type="entry name" value="GGDEF"/>
    <property type="match status" value="1"/>
</dbReference>
<dbReference type="EC" id="2.7.7.65" evidence="1"/>
<dbReference type="InterPro" id="IPR043128">
    <property type="entry name" value="Rev_trsase/Diguanyl_cyclase"/>
</dbReference>
<dbReference type="Proteomes" id="UP001447008">
    <property type="component" value="Unassembled WGS sequence"/>
</dbReference>
<comment type="catalytic activity">
    <reaction evidence="2">
        <text>2 GTP = 3',3'-c-di-GMP + 2 diphosphate</text>
        <dbReference type="Rhea" id="RHEA:24898"/>
        <dbReference type="ChEBI" id="CHEBI:33019"/>
        <dbReference type="ChEBI" id="CHEBI:37565"/>
        <dbReference type="ChEBI" id="CHEBI:58805"/>
        <dbReference type="EC" id="2.7.7.65"/>
    </reaction>
</comment>
<dbReference type="NCBIfam" id="TIGR00254">
    <property type="entry name" value="GGDEF"/>
    <property type="match status" value="1"/>
</dbReference>
<reference evidence="5 6" key="1">
    <citation type="submission" date="2024-03" db="EMBL/GenBank/DDBJ databases">
        <title>Pseudoalteromonas qingdaonensis sp. nov., isolated from the intestines of marine benthic organisms.</title>
        <authorList>
            <person name="Lin X."/>
            <person name="Fang S."/>
            <person name="Hu X."/>
        </authorList>
    </citation>
    <scope>NUCLEOTIDE SEQUENCE [LARGE SCALE GENOMIC DNA]</scope>
    <source>
        <strain evidence="5 6">YIC-827</strain>
    </source>
</reference>
<dbReference type="GO" id="GO:0052621">
    <property type="term" value="F:diguanylate cyclase activity"/>
    <property type="evidence" value="ECO:0007669"/>
    <property type="project" value="UniProtKB-EC"/>
</dbReference>
<keyword evidence="3" id="KW-0472">Membrane</keyword>
<evidence type="ECO:0000313" key="5">
    <source>
        <dbReference type="EMBL" id="MEM0514833.1"/>
    </source>
</evidence>
<dbReference type="PANTHER" id="PTHR45138:SF9">
    <property type="entry name" value="DIGUANYLATE CYCLASE DGCM-RELATED"/>
    <property type="match status" value="1"/>
</dbReference>
<evidence type="ECO:0000256" key="1">
    <source>
        <dbReference type="ARBA" id="ARBA00012528"/>
    </source>
</evidence>
<comment type="caution">
    <text evidence="5">The sequence shown here is derived from an EMBL/GenBank/DDBJ whole genome shotgun (WGS) entry which is preliminary data.</text>
</comment>
<feature type="transmembrane region" description="Helical" evidence="3">
    <location>
        <begin position="299"/>
        <end position="320"/>
    </location>
</feature>
<dbReference type="CDD" id="cd18774">
    <property type="entry name" value="PDC2_HK_sensor"/>
    <property type="match status" value="1"/>
</dbReference>
<accession>A0ABU9MZJ1</accession>
<evidence type="ECO:0000313" key="6">
    <source>
        <dbReference type="Proteomes" id="UP001447008"/>
    </source>
</evidence>